<dbReference type="AlphaFoldDB" id="A0A9P6CRW4"/>
<reference evidence="1" key="1">
    <citation type="submission" date="2020-11" db="EMBL/GenBank/DDBJ databases">
        <authorList>
            <consortium name="DOE Joint Genome Institute"/>
            <person name="Ahrendt S."/>
            <person name="Riley R."/>
            <person name="Andreopoulos W."/>
            <person name="Labutti K."/>
            <person name="Pangilinan J."/>
            <person name="Ruiz-Duenas F.J."/>
            <person name="Barrasa J.M."/>
            <person name="Sanchez-Garcia M."/>
            <person name="Camarero S."/>
            <person name="Miyauchi S."/>
            <person name="Serrano A."/>
            <person name="Linde D."/>
            <person name="Babiker R."/>
            <person name="Drula E."/>
            <person name="Ayuso-Fernandez I."/>
            <person name="Pacheco R."/>
            <person name="Padilla G."/>
            <person name="Ferreira P."/>
            <person name="Barriuso J."/>
            <person name="Kellner H."/>
            <person name="Castanera R."/>
            <person name="Alfaro M."/>
            <person name="Ramirez L."/>
            <person name="Pisabarro A.G."/>
            <person name="Kuo A."/>
            <person name="Tritt A."/>
            <person name="Lipzen A."/>
            <person name="He G."/>
            <person name="Yan M."/>
            <person name="Ng V."/>
            <person name="Cullen D."/>
            <person name="Martin F."/>
            <person name="Rosso M.-N."/>
            <person name="Henrissat B."/>
            <person name="Hibbett D."/>
            <person name="Martinez A.T."/>
            <person name="Grigoriev I.V."/>
        </authorList>
    </citation>
    <scope>NUCLEOTIDE SEQUENCE</scope>
    <source>
        <strain evidence="1">CIRM-BRFM 674</strain>
    </source>
</reference>
<name>A0A9P6CRW4_9AGAR</name>
<evidence type="ECO:0000313" key="1">
    <source>
        <dbReference type="EMBL" id="KAF9476647.1"/>
    </source>
</evidence>
<accession>A0A9P6CRW4</accession>
<dbReference type="EMBL" id="MU155286">
    <property type="protein sequence ID" value="KAF9476647.1"/>
    <property type="molecule type" value="Genomic_DNA"/>
</dbReference>
<dbReference type="OrthoDB" id="2245455at2759"/>
<organism evidence="1 2">
    <name type="scientific">Pholiota conissans</name>
    <dbReference type="NCBI Taxonomy" id="109636"/>
    <lineage>
        <taxon>Eukaryota</taxon>
        <taxon>Fungi</taxon>
        <taxon>Dikarya</taxon>
        <taxon>Basidiomycota</taxon>
        <taxon>Agaricomycotina</taxon>
        <taxon>Agaricomycetes</taxon>
        <taxon>Agaricomycetidae</taxon>
        <taxon>Agaricales</taxon>
        <taxon>Agaricineae</taxon>
        <taxon>Strophariaceae</taxon>
        <taxon>Pholiota</taxon>
    </lineage>
</organism>
<sequence length="95" mass="10450">METYSNSLLIALAQARRAVELDTIGADPQAAIDAYKRSITVLKGAITMMETQETLTGAGDKEKAYELQKLGEIHDKYLDRIQTLCDVLGLPLPLQ</sequence>
<proteinExistence type="predicted"/>
<gene>
    <name evidence="1" type="ORF">BDN70DRAFT_882109</name>
</gene>
<keyword evidence="2" id="KW-1185">Reference proteome</keyword>
<evidence type="ECO:0000313" key="2">
    <source>
        <dbReference type="Proteomes" id="UP000807469"/>
    </source>
</evidence>
<protein>
    <submittedName>
        <fullName evidence="1">Uncharacterized protein</fullName>
    </submittedName>
</protein>
<comment type="caution">
    <text evidence="1">The sequence shown here is derived from an EMBL/GenBank/DDBJ whole genome shotgun (WGS) entry which is preliminary data.</text>
</comment>
<dbReference type="Proteomes" id="UP000807469">
    <property type="component" value="Unassembled WGS sequence"/>
</dbReference>